<dbReference type="Proteomes" id="UP000479190">
    <property type="component" value="Unassembled WGS sequence"/>
</dbReference>
<evidence type="ECO:0000313" key="2">
    <source>
        <dbReference type="Proteomes" id="UP000479190"/>
    </source>
</evidence>
<proteinExistence type="predicted"/>
<reference evidence="1 2" key="1">
    <citation type="submission" date="2020-02" db="EMBL/GenBank/DDBJ databases">
        <authorList>
            <person name="Ferguson B K."/>
        </authorList>
    </citation>
    <scope>NUCLEOTIDE SEQUENCE [LARGE SCALE GENOMIC DNA]</scope>
</reference>
<protein>
    <submittedName>
        <fullName evidence="1">Uncharacterized protein</fullName>
    </submittedName>
</protein>
<gene>
    <name evidence="1" type="ORF">TBRA_LOCUS11875</name>
</gene>
<sequence>MKGQNVKRLRSSPSVCLPAARTTWHDNGDIAARRGRHDPVGQLGGSGYRGQVQRLPGLSARGLGADLAARPAPDQQSRVTNIVCAASTARTSRVPTTTHRQRAEIFSLLPSQNGGKSIGKTSERDVRSAIDRARQMRSTDSFICRFFSVFVRCTAERRTDPTYVENDDVSLRETM</sequence>
<accession>A0A6H5ISF9</accession>
<organism evidence="1 2">
    <name type="scientific">Trichogramma brassicae</name>
    <dbReference type="NCBI Taxonomy" id="86971"/>
    <lineage>
        <taxon>Eukaryota</taxon>
        <taxon>Metazoa</taxon>
        <taxon>Ecdysozoa</taxon>
        <taxon>Arthropoda</taxon>
        <taxon>Hexapoda</taxon>
        <taxon>Insecta</taxon>
        <taxon>Pterygota</taxon>
        <taxon>Neoptera</taxon>
        <taxon>Endopterygota</taxon>
        <taxon>Hymenoptera</taxon>
        <taxon>Apocrita</taxon>
        <taxon>Proctotrupomorpha</taxon>
        <taxon>Chalcidoidea</taxon>
        <taxon>Trichogrammatidae</taxon>
        <taxon>Trichogramma</taxon>
    </lineage>
</organism>
<dbReference type="AlphaFoldDB" id="A0A6H5ISF9"/>
<dbReference type="EMBL" id="CADCXV010001005">
    <property type="protein sequence ID" value="CAB0040145.1"/>
    <property type="molecule type" value="Genomic_DNA"/>
</dbReference>
<evidence type="ECO:0000313" key="1">
    <source>
        <dbReference type="EMBL" id="CAB0040145.1"/>
    </source>
</evidence>
<keyword evidence="2" id="KW-1185">Reference proteome</keyword>
<name>A0A6H5ISF9_9HYME</name>